<evidence type="ECO:0000313" key="1">
    <source>
        <dbReference type="EMBL" id="RLC36326.1"/>
    </source>
</evidence>
<gene>
    <name evidence="1" type="ORF">DRH29_04785</name>
</gene>
<sequence>MQICWLGRFTIVKAIYKLAKKSSPSQGRKRGPKMYITASKIAVLAWVVLSHQSYRRALDDLKRLSMYRRIGLERVPSPASVSRWKKSLLATAVLLIRLSFYRLARTRGRGKLLAIVDGTG</sequence>
<dbReference type="AlphaFoldDB" id="A0A420ZBH3"/>
<evidence type="ECO:0008006" key="3">
    <source>
        <dbReference type="Google" id="ProtNLM"/>
    </source>
</evidence>
<protein>
    <recommendedName>
        <fullName evidence="3">Transposase InsH N-terminal domain-containing protein</fullName>
    </recommendedName>
</protein>
<proteinExistence type="predicted"/>
<comment type="caution">
    <text evidence="1">The sequence shown here is derived from an EMBL/GenBank/DDBJ whole genome shotgun (WGS) entry which is preliminary data.</text>
</comment>
<dbReference type="Proteomes" id="UP000281261">
    <property type="component" value="Unassembled WGS sequence"/>
</dbReference>
<reference evidence="1 2" key="1">
    <citation type="submission" date="2018-06" db="EMBL/GenBank/DDBJ databases">
        <title>Extensive metabolic versatility and redundancy in microbially diverse, dynamic hydrothermal sediments.</title>
        <authorList>
            <person name="Dombrowski N."/>
            <person name="Teske A."/>
            <person name="Baker B.J."/>
        </authorList>
    </citation>
    <scope>NUCLEOTIDE SEQUENCE [LARGE SCALE GENOMIC DNA]</scope>
    <source>
        <strain evidence="1">B79_G16</strain>
    </source>
</reference>
<dbReference type="EMBL" id="QMNG01000066">
    <property type="protein sequence ID" value="RLC36326.1"/>
    <property type="molecule type" value="Genomic_DNA"/>
</dbReference>
<accession>A0A420ZBH3</accession>
<organism evidence="1 2">
    <name type="scientific">candidate division Kazan bacterium</name>
    <dbReference type="NCBI Taxonomy" id="2202143"/>
    <lineage>
        <taxon>Bacteria</taxon>
        <taxon>Bacteria division Kazan-3B-28</taxon>
    </lineage>
</organism>
<feature type="non-terminal residue" evidence="1">
    <location>
        <position position="120"/>
    </location>
</feature>
<name>A0A420ZBH3_UNCK3</name>
<evidence type="ECO:0000313" key="2">
    <source>
        <dbReference type="Proteomes" id="UP000281261"/>
    </source>
</evidence>